<dbReference type="EMBL" id="PKUS01000035">
    <property type="protein sequence ID" value="PLW67166.1"/>
    <property type="molecule type" value="Genomic_DNA"/>
</dbReference>
<name>A0A2N5WY51_9GAMM</name>
<keyword evidence="2" id="KW-1185">Reference proteome</keyword>
<evidence type="ECO:0000313" key="1">
    <source>
        <dbReference type="EMBL" id="PLW67166.1"/>
    </source>
</evidence>
<dbReference type="InterPro" id="IPR009749">
    <property type="entry name" value="DUF1315"/>
</dbReference>
<dbReference type="OrthoDB" id="5616307at2"/>
<dbReference type="Pfam" id="PF07023">
    <property type="entry name" value="DUF1315"/>
    <property type="match status" value="1"/>
</dbReference>
<accession>A0A2N5WY51</accession>
<dbReference type="RefSeq" id="WP_101518899.1">
    <property type="nucleotide sequence ID" value="NZ_PKUS01000035.1"/>
</dbReference>
<comment type="caution">
    <text evidence="1">The sequence shown here is derived from an EMBL/GenBank/DDBJ whole genome shotgun (WGS) entry which is preliminary data.</text>
</comment>
<proteinExistence type="predicted"/>
<protein>
    <submittedName>
        <fullName evidence="1">DUF1315 domain-containing protein</fullName>
    </submittedName>
</protein>
<evidence type="ECO:0000313" key="2">
    <source>
        <dbReference type="Proteomes" id="UP000235005"/>
    </source>
</evidence>
<reference evidence="1 2" key="1">
    <citation type="submission" date="2018-01" db="EMBL/GenBank/DDBJ databases">
        <title>The draft genome sequence of Halioglobus lutimaris HF004.</title>
        <authorList>
            <person name="Du Z.-J."/>
            <person name="Shi M.-J."/>
        </authorList>
    </citation>
    <scope>NUCLEOTIDE SEQUENCE [LARGE SCALE GENOMIC DNA]</scope>
    <source>
        <strain evidence="1 2">HF004</strain>
    </source>
</reference>
<organism evidence="1 2">
    <name type="scientific">Pseudohalioglobus lutimaris</name>
    <dbReference type="NCBI Taxonomy" id="1737061"/>
    <lineage>
        <taxon>Bacteria</taxon>
        <taxon>Pseudomonadati</taxon>
        <taxon>Pseudomonadota</taxon>
        <taxon>Gammaproteobacteria</taxon>
        <taxon>Cellvibrionales</taxon>
        <taxon>Halieaceae</taxon>
        <taxon>Pseudohalioglobus</taxon>
    </lineage>
</organism>
<dbReference type="AlphaFoldDB" id="A0A2N5WY51"/>
<dbReference type="Proteomes" id="UP000235005">
    <property type="component" value="Unassembled WGS sequence"/>
</dbReference>
<gene>
    <name evidence="1" type="ORF">C0039_18335</name>
</gene>
<sequence>MDYQQMIESMTPQIYENLRRAVELGKWPDGKKVTPSQRENAMQAIIAWGEQHLDAADRVGFIDKGHKAGDSCDDPTETPLNWK</sequence>